<dbReference type="EMBL" id="LT670818">
    <property type="protein sequence ID" value="SHG20842.1"/>
    <property type="molecule type" value="Genomic_DNA"/>
</dbReference>
<comment type="similarity">
    <text evidence="1">Belongs to the leucine-binding protein family.</text>
</comment>
<accession>A0A1M5HY80</accession>
<dbReference type="Proteomes" id="UP000190675">
    <property type="component" value="Chromosome I"/>
</dbReference>
<name>A0A1M5HY80_9BRAD</name>
<feature type="signal peptide" evidence="3">
    <location>
        <begin position="1"/>
        <end position="27"/>
    </location>
</feature>
<reference evidence="5 6" key="1">
    <citation type="submission" date="2016-11" db="EMBL/GenBank/DDBJ databases">
        <authorList>
            <person name="Jaros S."/>
            <person name="Januszkiewicz K."/>
            <person name="Wedrychowicz H."/>
        </authorList>
    </citation>
    <scope>NUCLEOTIDE SEQUENCE [LARGE SCALE GENOMIC DNA]</scope>
    <source>
        <strain evidence="5 6">GAS242</strain>
    </source>
</reference>
<feature type="chain" id="PRO_5012612523" evidence="3">
    <location>
        <begin position="28"/>
        <end position="409"/>
    </location>
</feature>
<dbReference type="PANTHER" id="PTHR47235:SF1">
    <property type="entry name" value="BLR6548 PROTEIN"/>
    <property type="match status" value="1"/>
</dbReference>
<evidence type="ECO:0000256" key="3">
    <source>
        <dbReference type="SAM" id="SignalP"/>
    </source>
</evidence>
<protein>
    <submittedName>
        <fullName evidence="5">Amino acid/amide ABC transporter substrate-binding protein, HAAT family</fullName>
    </submittedName>
</protein>
<dbReference type="CDD" id="cd06343">
    <property type="entry name" value="PBP1_ABC_ligand_binding-like"/>
    <property type="match status" value="1"/>
</dbReference>
<dbReference type="PANTHER" id="PTHR47235">
    <property type="entry name" value="BLR6548 PROTEIN"/>
    <property type="match status" value="1"/>
</dbReference>
<evidence type="ECO:0000256" key="1">
    <source>
        <dbReference type="ARBA" id="ARBA00010062"/>
    </source>
</evidence>
<evidence type="ECO:0000259" key="4">
    <source>
        <dbReference type="Pfam" id="PF13458"/>
    </source>
</evidence>
<dbReference type="InterPro" id="IPR028082">
    <property type="entry name" value="Peripla_BP_I"/>
</dbReference>
<dbReference type="SUPFAM" id="SSF53822">
    <property type="entry name" value="Periplasmic binding protein-like I"/>
    <property type="match status" value="1"/>
</dbReference>
<keyword evidence="2 3" id="KW-0732">Signal</keyword>
<proteinExistence type="inferred from homology"/>
<dbReference type="OrthoDB" id="9770729at2"/>
<dbReference type="InterPro" id="IPR028081">
    <property type="entry name" value="Leu-bd"/>
</dbReference>
<dbReference type="Gene3D" id="3.40.50.2300">
    <property type="match status" value="2"/>
</dbReference>
<feature type="domain" description="Leucine-binding protein" evidence="4">
    <location>
        <begin position="39"/>
        <end position="392"/>
    </location>
</feature>
<dbReference type="Pfam" id="PF13458">
    <property type="entry name" value="Peripla_BP_6"/>
    <property type="match status" value="1"/>
</dbReference>
<evidence type="ECO:0000313" key="5">
    <source>
        <dbReference type="EMBL" id="SHG20842.1"/>
    </source>
</evidence>
<organism evidence="5 6">
    <name type="scientific">Bradyrhizobium erythrophlei</name>
    <dbReference type="NCBI Taxonomy" id="1437360"/>
    <lineage>
        <taxon>Bacteria</taxon>
        <taxon>Pseudomonadati</taxon>
        <taxon>Pseudomonadota</taxon>
        <taxon>Alphaproteobacteria</taxon>
        <taxon>Hyphomicrobiales</taxon>
        <taxon>Nitrobacteraceae</taxon>
        <taxon>Bradyrhizobium</taxon>
    </lineage>
</organism>
<evidence type="ECO:0000313" key="6">
    <source>
        <dbReference type="Proteomes" id="UP000190675"/>
    </source>
</evidence>
<gene>
    <name evidence="5" type="ORF">SAMN05444169_1136</name>
</gene>
<dbReference type="AlphaFoldDB" id="A0A1M5HY80"/>
<dbReference type="RefSeq" id="WP_079565107.1">
    <property type="nucleotide sequence ID" value="NZ_LT670818.1"/>
</dbReference>
<sequence>MPAIHLRLGAFSAAFAIAALLSSGASAQKKYDTGATDTEIKIGNIMPYSGPVSAYGVIGKTEQAYFNKINAEGGINGRKINFISYDDGYSPPKTVEQARKLVESDEVLFVFNPLGTPPNSAIQKYMNTKKVPQLFVATGATKWNDPKEFPWTMGWQPNYQSESRIYAKYILKNMPDARIAVLYQNDDYGKDYLRGLKDGLGAKASSMIIAEESYETTEPTIDSHIVNLKASGADVFFNVTTPKFAAQAIKKNAEIGWKPLHFLNNVSASIGSVIKPAGFDASQNIISSAYIKDPSDPQWKNDPGMNAFDEFLAKYYPEGNRIDLNLMYGYTVAQGLVHVLKACGDNLTRENIMKQAASIQDLELGGLLPGIKVNTSATDFAPISQLQLMKFKGEKWDLFGEIISGDVGG</sequence>
<evidence type="ECO:0000256" key="2">
    <source>
        <dbReference type="ARBA" id="ARBA00022729"/>
    </source>
</evidence>